<proteinExistence type="predicted"/>
<dbReference type="InterPro" id="IPR023399">
    <property type="entry name" value="Baseplate-like_2-layer_sand"/>
</dbReference>
<sequence>MAEDNVTLAIGGELHEGWTSCSVSRGIDAMVGSFSVTLATRWADRPERFALEAGAACEVRVGGETLITGWIDRLSPAFDARDHRITISGRDKACDLVDCSAIAKPGSWSNIALEALAAELARPFGVSVRATAPTGAPIRRFALQQGETVQAAIERLARYRGLLAVSAADGTVELITPAIAGAPVARLAEGDNIKVGAADHDVSERFSEYLAKGQASGDDFANGRTVASPSATATDPGVRRHRPLIVIGEDQSDAAGLQQRARWEATSRAGRAQPATVTVQGWRRPDGRLWAPNAIVDLQSPSLFMRGAMLIERVDLTKGDAGTEAVLALVPPAAWSQLAVPEEARASRVGAA</sequence>
<evidence type="ECO:0000313" key="4">
    <source>
        <dbReference type="EMBL" id="RHW17208.1"/>
    </source>
</evidence>
<evidence type="ECO:0008006" key="6">
    <source>
        <dbReference type="Google" id="ProtNLM"/>
    </source>
</evidence>
<dbReference type="InterPro" id="IPR026276">
    <property type="entry name" value="Baseplate_GpP"/>
</dbReference>
<feature type="domain" description="Baseplate hub protein gp44/GpP-like second" evidence="3">
    <location>
        <begin position="93"/>
        <end position="174"/>
    </location>
</feature>
<evidence type="ECO:0000259" key="3">
    <source>
        <dbReference type="Pfam" id="PF22255"/>
    </source>
</evidence>
<accession>A0A396RLL5</accession>
<comment type="caution">
    <text evidence="4">The sequence shown here is derived from an EMBL/GenBank/DDBJ whole genome shotgun (WGS) entry which is preliminary data.</text>
</comment>
<dbReference type="Gene3D" id="3.30.1920.10">
    <property type="entry name" value="Baseplate protein-like domains - 2 layer sandwich fold"/>
    <property type="match status" value="1"/>
</dbReference>
<evidence type="ECO:0000259" key="1">
    <source>
        <dbReference type="Pfam" id="PF21683"/>
    </source>
</evidence>
<feature type="domain" description="Baseplate hub protein gp44/GpP-like C-terminal" evidence="2">
    <location>
        <begin position="257"/>
        <end position="335"/>
    </location>
</feature>
<dbReference type="Pfam" id="PF21683">
    <property type="entry name" value="GpP-like_1st"/>
    <property type="match status" value="1"/>
</dbReference>
<dbReference type="AlphaFoldDB" id="A0A396RLL5"/>
<gene>
    <name evidence="4" type="ORF">D1610_11710</name>
</gene>
<dbReference type="InterPro" id="IPR049354">
    <property type="entry name" value="GpP-like_N"/>
</dbReference>
<dbReference type="Proteomes" id="UP000266693">
    <property type="component" value="Unassembled WGS sequence"/>
</dbReference>
<dbReference type="Gene3D" id="3.55.50.10">
    <property type="entry name" value="Baseplate protein-like domains"/>
    <property type="match status" value="1"/>
</dbReference>
<organism evidence="4 5">
    <name type="scientific">Sphingomonas gilva</name>
    <dbReference type="NCBI Taxonomy" id="2305907"/>
    <lineage>
        <taxon>Bacteria</taxon>
        <taxon>Pseudomonadati</taxon>
        <taxon>Pseudomonadota</taxon>
        <taxon>Alphaproteobacteria</taxon>
        <taxon>Sphingomonadales</taxon>
        <taxon>Sphingomonadaceae</taxon>
        <taxon>Sphingomonas</taxon>
    </lineage>
</organism>
<dbReference type="OrthoDB" id="9016931at2"/>
<name>A0A396RLL5_9SPHN</name>
<protein>
    <recommendedName>
        <fullName evidence="6">Baseplate protein</fullName>
    </recommendedName>
</protein>
<dbReference type="Pfam" id="PF21929">
    <property type="entry name" value="GpP_4th"/>
    <property type="match status" value="1"/>
</dbReference>
<dbReference type="Gene3D" id="2.30.300.10">
    <property type="entry name" value="Baseplate protein-like domain - beta roll fold"/>
    <property type="match status" value="1"/>
</dbReference>
<keyword evidence="5" id="KW-1185">Reference proteome</keyword>
<reference evidence="4 5" key="1">
    <citation type="submission" date="2018-08" db="EMBL/GenBank/DDBJ databases">
        <title>The multiple taxonomic identification of Sphingomonas gilva.</title>
        <authorList>
            <person name="Zhu D."/>
            <person name="Zheng S."/>
        </authorList>
    </citation>
    <scope>NUCLEOTIDE SEQUENCE [LARGE SCALE GENOMIC DNA]</scope>
    <source>
        <strain evidence="4 5">ZDH117</strain>
    </source>
</reference>
<dbReference type="InterPro" id="IPR053981">
    <property type="entry name" value="Gp44/GpP-like_2nd"/>
</dbReference>
<evidence type="ECO:0000313" key="5">
    <source>
        <dbReference type="Proteomes" id="UP000266693"/>
    </source>
</evidence>
<dbReference type="PIRSF" id="PIRSF004440">
    <property type="entry name" value="GpP"/>
    <property type="match status" value="1"/>
</dbReference>
<evidence type="ECO:0000259" key="2">
    <source>
        <dbReference type="Pfam" id="PF21929"/>
    </source>
</evidence>
<dbReference type="InterPro" id="IPR053982">
    <property type="entry name" value="Gp44/GpP-like_C"/>
</dbReference>
<dbReference type="SUPFAM" id="SSF69279">
    <property type="entry name" value="Phage tail proteins"/>
    <property type="match status" value="2"/>
</dbReference>
<dbReference type="Pfam" id="PF22255">
    <property type="entry name" value="Gp44-like_2nd"/>
    <property type="match status" value="1"/>
</dbReference>
<dbReference type="RefSeq" id="WP_118864375.1">
    <property type="nucleotide sequence ID" value="NZ_QWLV01000005.1"/>
</dbReference>
<feature type="domain" description="Baseplate hub protein gp44-like N-terminal" evidence="1">
    <location>
        <begin position="6"/>
        <end position="91"/>
    </location>
</feature>
<dbReference type="EMBL" id="QWLV01000005">
    <property type="protein sequence ID" value="RHW17208.1"/>
    <property type="molecule type" value="Genomic_DNA"/>
</dbReference>